<dbReference type="InterPro" id="IPR001584">
    <property type="entry name" value="Integrase_cat-core"/>
</dbReference>
<gene>
    <name evidence="6" type="ORF">pipiens_013577</name>
</gene>
<keyword evidence="2" id="KW-0863">Zinc-finger</keyword>
<dbReference type="AlphaFoldDB" id="A0ABD1CXW5"/>
<evidence type="ECO:0000256" key="2">
    <source>
        <dbReference type="PROSITE-ProRule" id="PRU00047"/>
    </source>
</evidence>
<dbReference type="Gene3D" id="3.30.420.10">
    <property type="entry name" value="Ribonuclease H-like superfamily/Ribonuclease H"/>
    <property type="match status" value="1"/>
</dbReference>
<feature type="compositionally biased region" description="Low complexity" evidence="3">
    <location>
        <begin position="224"/>
        <end position="235"/>
    </location>
</feature>
<reference evidence="6 7" key="1">
    <citation type="submission" date="2024-05" db="EMBL/GenBank/DDBJ databases">
        <title>Culex pipiens pipiens assembly and annotation.</title>
        <authorList>
            <person name="Alout H."/>
            <person name="Durand T."/>
        </authorList>
    </citation>
    <scope>NUCLEOTIDE SEQUENCE [LARGE SCALE GENOMIC DNA]</scope>
    <source>
        <strain evidence="6">HA-2024</strain>
        <tissue evidence="6">Whole body</tissue>
    </source>
</reference>
<evidence type="ECO:0000256" key="3">
    <source>
        <dbReference type="SAM" id="MobiDB-lite"/>
    </source>
</evidence>
<dbReference type="GO" id="GO:0008270">
    <property type="term" value="F:zinc ion binding"/>
    <property type="evidence" value="ECO:0007669"/>
    <property type="project" value="UniProtKB-KW"/>
</dbReference>
<dbReference type="InterPro" id="IPR041588">
    <property type="entry name" value="Integrase_H2C2"/>
</dbReference>
<dbReference type="Pfam" id="PF14893">
    <property type="entry name" value="PNMA"/>
    <property type="match status" value="1"/>
</dbReference>
<dbReference type="Pfam" id="PF17921">
    <property type="entry name" value="Integrase_H2C2"/>
    <property type="match status" value="1"/>
</dbReference>
<dbReference type="InterPro" id="IPR036397">
    <property type="entry name" value="RNaseH_sf"/>
</dbReference>
<accession>A0ABD1CXW5</accession>
<dbReference type="InterPro" id="IPR048270">
    <property type="entry name" value="PNMA_C"/>
</dbReference>
<evidence type="ECO:0000313" key="6">
    <source>
        <dbReference type="EMBL" id="KAL1381291.1"/>
    </source>
</evidence>
<keyword evidence="7" id="KW-1185">Reference proteome</keyword>
<dbReference type="SUPFAM" id="SSF57756">
    <property type="entry name" value="Retrovirus zinc finger-like domains"/>
    <property type="match status" value="1"/>
</dbReference>
<sequence>MTKPEEEEKNAGAAEHAMKLIGTLENFVPSADFDDYLERAENFFELNCITDDEFKRKLIVHFIGLPALKKLQQLLYPKTHKQSTYKEVTDKLKSYFSPQKNRIAQSVEFFKRSQHEYEKVADFAVELQALSKHCVFEQFLDAALRDKFIAGLRNAKIQAELMNSPDNTKFDEAVTKAKNLEQIEEDQQKMKAKQQYANRVNGGNFNRRNRSQSRKPEQSERGQRSSSRGRPSSRGGPRGRKDFRCYACGKKGHMARSCWSNKANVVNRSDDDSVVDSDDEVNHVVNVPLFKRFVNDYRENFARLKLQKCEVRLRVISGTMLNIAGSIRVRVKCDGRSYTMTLIVIDGKSTFHPLLGRDWLDVLYPEWRQFFENEVAEVDQSEVKLDSTRTTLLSNLNARYHDLFTKNLEEPIETFEASVVLKEDARPIFYRPYEVPFALKEKVSSELDRLYIYGKQFTVVTDNKPLAAILDQKRGLPPLAAARLQKYVYLLSIFEFGIVYRKGSKIPNADALSRLPVSGTTGVDSEIAELLSVTEESAMIDLEVIGRETQRDALLSTLFQLVQSGWDESNVPADLKFYFANQSCLSLFNDCVLYSEKVIVPKSCQKRVLELMHGCHLGVIRMKQEARRYVYWPGLDKDIEEFVQRCEVCSKTGRMPKKVYSKWPEASRPFERVHLDFFHFAGKTFLIVVDAYSKWIDVRLMSRTDSDSLINALNSVFRIFGKSDLIVSDNGPPFNSQAFVDYARQMKIELKKSPAYSPESNGLAERGSRQPKAV</sequence>
<evidence type="ECO:0000256" key="1">
    <source>
        <dbReference type="ARBA" id="ARBA00012493"/>
    </source>
</evidence>
<dbReference type="Proteomes" id="UP001562425">
    <property type="component" value="Unassembled WGS sequence"/>
</dbReference>
<feature type="compositionally biased region" description="Basic and acidic residues" evidence="3">
    <location>
        <begin position="214"/>
        <end position="223"/>
    </location>
</feature>
<dbReference type="SUPFAM" id="SSF53098">
    <property type="entry name" value="Ribonuclease H-like"/>
    <property type="match status" value="1"/>
</dbReference>
<feature type="region of interest" description="Disordered" evidence="3">
    <location>
        <begin position="187"/>
        <end position="242"/>
    </location>
</feature>
<dbReference type="Gene3D" id="1.10.340.70">
    <property type="match status" value="1"/>
</dbReference>
<proteinExistence type="predicted"/>
<evidence type="ECO:0000259" key="4">
    <source>
        <dbReference type="PROSITE" id="PS50158"/>
    </source>
</evidence>
<feature type="domain" description="CCHC-type" evidence="4">
    <location>
        <begin position="244"/>
        <end position="258"/>
    </location>
</feature>
<dbReference type="FunFam" id="1.10.340.70:FF:000003">
    <property type="entry name" value="Protein CBG25708"/>
    <property type="match status" value="1"/>
</dbReference>
<dbReference type="GO" id="GO:0003964">
    <property type="term" value="F:RNA-directed DNA polymerase activity"/>
    <property type="evidence" value="ECO:0007669"/>
    <property type="project" value="UniProtKB-EC"/>
</dbReference>
<feature type="domain" description="Integrase catalytic" evidence="5">
    <location>
        <begin position="665"/>
        <end position="774"/>
    </location>
</feature>
<dbReference type="PROSITE" id="PS50158">
    <property type="entry name" value="ZF_CCHC"/>
    <property type="match status" value="1"/>
</dbReference>
<name>A0ABD1CXW5_CULPP</name>
<dbReference type="InterPro" id="IPR012337">
    <property type="entry name" value="RNaseH-like_sf"/>
</dbReference>
<evidence type="ECO:0000313" key="7">
    <source>
        <dbReference type="Proteomes" id="UP001562425"/>
    </source>
</evidence>
<feature type="region of interest" description="Disordered" evidence="3">
    <location>
        <begin position="753"/>
        <end position="774"/>
    </location>
</feature>
<dbReference type="PROSITE" id="PS50994">
    <property type="entry name" value="INTEGRASE"/>
    <property type="match status" value="1"/>
</dbReference>
<comment type="caution">
    <text evidence="6">The sequence shown here is derived from an EMBL/GenBank/DDBJ whole genome shotgun (WGS) entry which is preliminary data.</text>
</comment>
<evidence type="ECO:0000259" key="5">
    <source>
        <dbReference type="PROSITE" id="PS50994"/>
    </source>
</evidence>
<dbReference type="Pfam" id="PF00665">
    <property type="entry name" value="rve"/>
    <property type="match status" value="1"/>
</dbReference>
<dbReference type="PANTHER" id="PTHR37984">
    <property type="entry name" value="PROTEIN CBG26694"/>
    <property type="match status" value="1"/>
</dbReference>
<keyword evidence="2" id="KW-0862">Zinc</keyword>
<dbReference type="Gene3D" id="4.10.60.10">
    <property type="entry name" value="Zinc finger, CCHC-type"/>
    <property type="match status" value="1"/>
</dbReference>
<dbReference type="InterPro" id="IPR036875">
    <property type="entry name" value="Znf_CCHC_sf"/>
</dbReference>
<keyword evidence="2" id="KW-0479">Metal-binding</keyword>
<dbReference type="InterPro" id="IPR001878">
    <property type="entry name" value="Znf_CCHC"/>
</dbReference>
<dbReference type="SMART" id="SM00343">
    <property type="entry name" value="ZnF_C2HC"/>
    <property type="match status" value="1"/>
</dbReference>
<organism evidence="6 7">
    <name type="scientific">Culex pipiens pipiens</name>
    <name type="common">Northern house mosquito</name>
    <dbReference type="NCBI Taxonomy" id="38569"/>
    <lineage>
        <taxon>Eukaryota</taxon>
        <taxon>Metazoa</taxon>
        <taxon>Ecdysozoa</taxon>
        <taxon>Arthropoda</taxon>
        <taxon>Hexapoda</taxon>
        <taxon>Insecta</taxon>
        <taxon>Pterygota</taxon>
        <taxon>Neoptera</taxon>
        <taxon>Endopterygota</taxon>
        <taxon>Diptera</taxon>
        <taxon>Nematocera</taxon>
        <taxon>Culicoidea</taxon>
        <taxon>Culicidae</taxon>
        <taxon>Culicinae</taxon>
        <taxon>Culicini</taxon>
        <taxon>Culex</taxon>
        <taxon>Culex</taxon>
    </lineage>
</organism>
<dbReference type="EC" id="2.7.7.49" evidence="1"/>
<dbReference type="PANTHER" id="PTHR37984:SF5">
    <property type="entry name" value="PROTEIN NYNRIN-LIKE"/>
    <property type="match status" value="1"/>
</dbReference>
<dbReference type="InterPro" id="IPR050951">
    <property type="entry name" value="Retrovirus_Pol_polyprotein"/>
</dbReference>
<protein>
    <recommendedName>
        <fullName evidence="1">RNA-directed DNA polymerase</fullName>
        <ecNumber evidence="1">2.7.7.49</ecNumber>
    </recommendedName>
</protein>
<dbReference type="EMBL" id="JBEHCU010008698">
    <property type="protein sequence ID" value="KAL1381291.1"/>
    <property type="molecule type" value="Genomic_DNA"/>
</dbReference>